<dbReference type="GO" id="GO:0016020">
    <property type="term" value="C:membrane"/>
    <property type="evidence" value="ECO:0007669"/>
    <property type="project" value="UniProtKB-SubCell"/>
</dbReference>
<protein>
    <recommendedName>
        <fullName evidence="5 15">CDP-diacylglycerol--glycerol-3-phosphate 3-phosphatidyltransferase</fullName>
        <ecNumber evidence="4 15">2.7.8.5</ecNumber>
    </recommendedName>
</protein>
<name>D6STE1_9BACT</name>
<feature type="transmembrane region" description="Helical" evidence="17">
    <location>
        <begin position="32"/>
        <end position="52"/>
    </location>
</feature>
<dbReference type="OrthoDB" id="9796672at2"/>
<keyword evidence="9 17" id="KW-1133">Transmembrane helix</keyword>
<dbReference type="RefSeq" id="WP_008871306.1">
    <property type="nucleotide sequence ID" value="NZ_ACJN02000003.1"/>
</dbReference>
<dbReference type="InterPro" id="IPR043130">
    <property type="entry name" value="CDP-OH_PTrfase_TM_dom"/>
</dbReference>
<dbReference type="PROSITE" id="PS00379">
    <property type="entry name" value="CDP_ALCOHOL_P_TRANSF"/>
    <property type="match status" value="1"/>
</dbReference>
<evidence type="ECO:0000256" key="4">
    <source>
        <dbReference type="ARBA" id="ARBA00013170"/>
    </source>
</evidence>
<feature type="transmembrane region" description="Helical" evidence="17">
    <location>
        <begin position="72"/>
        <end position="96"/>
    </location>
</feature>
<feature type="transmembrane region" description="Helical" evidence="17">
    <location>
        <begin position="149"/>
        <end position="170"/>
    </location>
</feature>
<evidence type="ECO:0000256" key="7">
    <source>
        <dbReference type="ARBA" id="ARBA00022679"/>
    </source>
</evidence>
<sequence length="179" mass="20115">MFNLPNSLTFARIATVPIIVILLYFPSRTTAAAAMLIFIIASLTDLFDGLLARRYNQVTKMGKFLDPLADKILITAVLIMLVHNSWLHAWIAIVIITREITVTGLRAIAAEQSIVISADRYGKLKTIFQVVALCPLMLHYPWWGFDPTLLGQILIHIAMILAVVSGINYLRVFYVQAFR</sequence>
<proteinExistence type="inferred from homology"/>
<dbReference type="PANTHER" id="PTHR14269">
    <property type="entry name" value="CDP-DIACYLGLYCEROL--GLYCEROL-3-PHOSPHATE 3-PHOSPHATIDYLTRANSFERASE-RELATED"/>
    <property type="match status" value="1"/>
</dbReference>
<feature type="transmembrane region" description="Helical" evidence="17">
    <location>
        <begin position="126"/>
        <end position="143"/>
    </location>
</feature>
<evidence type="ECO:0000313" key="18">
    <source>
        <dbReference type="EMBL" id="EFI33957.1"/>
    </source>
</evidence>
<evidence type="ECO:0000256" key="8">
    <source>
        <dbReference type="ARBA" id="ARBA00022692"/>
    </source>
</evidence>
<comment type="subcellular location">
    <subcellularLocation>
        <location evidence="1">Membrane</location>
        <topology evidence="1">Multi-pass membrane protein</topology>
    </subcellularLocation>
</comment>
<dbReference type="InterPro" id="IPR004570">
    <property type="entry name" value="Phosphatidylglycerol_P_synth"/>
</dbReference>
<dbReference type="eggNOG" id="COG0558">
    <property type="taxonomic scope" value="Bacteria"/>
</dbReference>
<evidence type="ECO:0000256" key="3">
    <source>
        <dbReference type="ARBA" id="ARBA00010441"/>
    </source>
</evidence>
<reference evidence="18" key="1">
    <citation type="submission" date="2010-05" db="EMBL/GenBank/DDBJ databases">
        <title>The draft genome of Desulfonatronospira thiodismutans ASO3-1.</title>
        <authorList>
            <consortium name="US DOE Joint Genome Institute (JGI-PGF)"/>
            <person name="Lucas S."/>
            <person name="Copeland A."/>
            <person name="Lapidus A."/>
            <person name="Cheng J.-F."/>
            <person name="Bruce D."/>
            <person name="Goodwin L."/>
            <person name="Pitluck S."/>
            <person name="Chertkov O."/>
            <person name="Brettin T."/>
            <person name="Detter J.C."/>
            <person name="Han C."/>
            <person name="Land M.L."/>
            <person name="Hauser L."/>
            <person name="Kyrpides N."/>
            <person name="Mikhailova N."/>
            <person name="Muyzer G."/>
            <person name="Woyke T."/>
        </authorList>
    </citation>
    <scope>NUCLEOTIDE SEQUENCE [LARGE SCALE GENOMIC DNA]</scope>
    <source>
        <strain evidence="18">ASO3-1</strain>
    </source>
</reference>
<keyword evidence="12" id="KW-0594">Phospholipid biosynthesis</keyword>
<keyword evidence="10" id="KW-0443">Lipid metabolism</keyword>
<feature type="transmembrane region" description="Helical" evidence="17">
    <location>
        <begin position="6"/>
        <end position="25"/>
    </location>
</feature>
<evidence type="ECO:0000256" key="2">
    <source>
        <dbReference type="ARBA" id="ARBA00005042"/>
    </source>
</evidence>
<organism evidence="18 19">
    <name type="scientific">Desulfonatronospira thiodismutans ASO3-1</name>
    <dbReference type="NCBI Taxonomy" id="555779"/>
    <lineage>
        <taxon>Bacteria</taxon>
        <taxon>Pseudomonadati</taxon>
        <taxon>Thermodesulfobacteriota</taxon>
        <taxon>Desulfovibrionia</taxon>
        <taxon>Desulfovibrionales</taxon>
        <taxon>Desulfonatronovibrionaceae</taxon>
        <taxon>Desulfonatronospira</taxon>
    </lineage>
</organism>
<dbReference type="Proteomes" id="UP000005496">
    <property type="component" value="Unassembled WGS sequence"/>
</dbReference>
<keyword evidence="8 17" id="KW-0812">Transmembrane</keyword>
<evidence type="ECO:0000256" key="13">
    <source>
        <dbReference type="ARBA" id="ARBA00023264"/>
    </source>
</evidence>
<keyword evidence="11 17" id="KW-0472">Membrane</keyword>
<dbReference type="EMBL" id="ACJN02000003">
    <property type="protein sequence ID" value="EFI33957.1"/>
    <property type="molecule type" value="Genomic_DNA"/>
</dbReference>
<dbReference type="GO" id="GO:0046474">
    <property type="term" value="P:glycerophospholipid biosynthetic process"/>
    <property type="evidence" value="ECO:0007669"/>
    <property type="project" value="TreeGrafter"/>
</dbReference>
<accession>D6STE1</accession>
<evidence type="ECO:0000256" key="17">
    <source>
        <dbReference type="SAM" id="Phobius"/>
    </source>
</evidence>
<dbReference type="InterPro" id="IPR048254">
    <property type="entry name" value="CDP_ALCOHOL_P_TRANSF_CS"/>
</dbReference>
<keyword evidence="13" id="KW-1208">Phospholipid metabolism</keyword>
<keyword evidence="19" id="KW-1185">Reference proteome</keyword>
<gene>
    <name evidence="18" type="ORF">Dthio_PD1296</name>
</gene>
<dbReference type="NCBIfam" id="TIGR00560">
    <property type="entry name" value="pgsA"/>
    <property type="match status" value="1"/>
</dbReference>
<evidence type="ECO:0000256" key="5">
    <source>
        <dbReference type="ARBA" id="ARBA00014944"/>
    </source>
</evidence>
<evidence type="ECO:0000256" key="11">
    <source>
        <dbReference type="ARBA" id="ARBA00023136"/>
    </source>
</evidence>
<keyword evidence="6" id="KW-0444">Lipid biosynthesis</keyword>
<evidence type="ECO:0000256" key="16">
    <source>
        <dbReference type="RuleBase" id="RU003750"/>
    </source>
</evidence>
<comment type="catalytic activity">
    <reaction evidence="14">
        <text>a CDP-1,2-diacyl-sn-glycerol + sn-glycerol 3-phosphate = a 1,2-diacyl-sn-glycero-3-phospho-(1'-sn-glycero-3'-phosphate) + CMP + H(+)</text>
        <dbReference type="Rhea" id="RHEA:12593"/>
        <dbReference type="ChEBI" id="CHEBI:15378"/>
        <dbReference type="ChEBI" id="CHEBI:57597"/>
        <dbReference type="ChEBI" id="CHEBI:58332"/>
        <dbReference type="ChEBI" id="CHEBI:60110"/>
        <dbReference type="ChEBI" id="CHEBI:60377"/>
        <dbReference type="EC" id="2.7.8.5"/>
    </reaction>
</comment>
<dbReference type="Pfam" id="PF01066">
    <property type="entry name" value="CDP-OH_P_transf"/>
    <property type="match status" value="1"/>
</dbReference>
<evidence type="ECO:0000256" key="15">
    <source>
        <dbReference type="NCBIfam" id="TIGR00560"/>
    </source>
</evidence>
<evidence type="ECO:0000256" key="9">
    <source>
        <dbReference type="ARBA" id="ARBA00022989"/>
    </source>
</evidence>
<dbReference type="InterPro" id="IPR000462">
    <property type="entry name" value="CDP-OH_P_trans"/>
</dbReference>
<dbReference type="PANTHER" id="PTHR14269:SF62">
    <property type="entry name" value="CDP-DIACYLGLYCEROL--GLYCEROL-3-PHOSPHATE 3-PHOSPHATIDYLTRANSFERASE 1, CHLOROPLASTIC"/>
    <property type="match status" value="1"/>
</dbReference>
<evidence type="ECO:0000256" key="1">
    <source>
        <dbReference type="ARBA" id="ARBA00004141"/>
    </source>
</evidence>
<dbReference type="PIRSF" id="PIRSF000847">
    <property type="entry name" value="Phos_ph_gly_syn"/>
    <property type="match status" value="1"/>
</dbReference>
<evidence type="ECO:0000313" key="19">
    <source>
        <dbReference type="Proteomes" id="UP000005496"/>
    </source>
</evidence>
<dbReference type="AlphaFoldDB" id="D6STE1"/>
<comment type="pathway">
    <text evidence="2">Phospholipid metabolism; phosphatidylglycerol biosynthesis; phosphatidylglycerol from CDP-diacylglycerol: step 1/2.</text>
</comment>
<comment type="caution">
    <text evidence="18">The sequence shown here is derived from an EMBL/GenBank/DDBJ whole genome shotgun (WGS) entry which is preliminary data.</text>
</comment>
<dbReference type="EC" id="2.7.8.5" evidence="4 15"/>
<dbReference type="GO" id="GO:0008444">
    <property type="term" value="F:CDP-diacylglycerol-glycerol-3-phosphate 3-phosphatidyltransferase activity"/>
    <property type="evidence" value="ECO:0007669"/>
    <property type="project" value="UniProtKB-UniRule"/>
</dbReference>
<dbReference type="Gene3D" id="1.20.120.1760">
    <property type="match status" value="1"/>
</dbReference>
<evidence type="ECO:0000256" key="14">
    <source>
        <dbReference type="ARBA" id="ARBA00048586"/>
    </source>
</evidence>
<dbReference type="InterPro" id="IPR050324">
    <property type="entry name" value="CDP-alcohol_PTase-I"/>
</dbReference>
<comment type="similarity">
    <text evidence="3 16">Belongs to the CDP-alcohol phosphatidyltransferase class-I family.</text>
</comment>
<keyword evidence="7 16" id="KW-0808">Transferase</keyword>
<evidence type="ECO:0000256" key="12">
    <source>
        <dbReference type="ARBA" id="ARBA00023209"/>
    </source>
</evidence>
<evidence type="ECO:0000256" key="6">
    <source>
        <dbReference type="ARBA" id="ARBA00022516"/>
    </source>
</evidence>
<evidence type="ECO:0000256" key="10">
    <source>
        <dbReference type="ARBA" id="ARBA00023098"/>
    </source>
</evidence>